<keyword evidence="1" id="KW-0812">Transmembrane</keyword>
<evidence type="ECO:0000313" key="2">
    <source>
        <dbReference type="EMBL" id="KKK60748.1"/>
    </source>
</evidence>
<feature type="non-terminal residue" evidence="2">
    <location>
        <position position="1"/>
    </location>
</feature>
<gene>
    <name evidence="2" type="ORF">LCGC14_3021240</name>
</gene>
<keyword evidence="1" id="KW-0472">Membrane</keyword>
<name>A0A0F8WVM9_9ZZZZ</name>
<comment type="caution">
    <text evidence="2">The sequence shown here is derived from an EMBL/GenBank/DDBJ whole genome shotgun (WGS) entry which is preliminary data.</text>
</comment>
<evidence type="ECO:0000256" key="1">
    <source>
        <dbReference type="SAM" id="Phobius"/>
    </source>
</evidence>
<dbReference type="EMBL" id="LAZR01062814">
    <property type="protein sequence ID" value="KKK60748.1"/>
    <property type="molecule type" value="Genomic_DNA"/>
</dbReference>
<protein>
    <submittedName>
        <fullName evidence="2">Uncharacterized protein</fullName>
    </submittedName>
</protein>
<proteinExistence type="predicted"/>
<organism evidence="2">
    <name type="scientific">marine sediment metagenome</name>
    <dbReference type="NCBI Taxonomy" id="412755"/>
    <lineage>
        <taxon>unclassified sequences</taxon>
        <taxon>metagenomes</taxon>
        <taxon>ecological metagenomes</taxon>
    </lineage>
</organism>
<accession>A0A0F8WVM9</accession>
<feature type="transmembrane region" description="Helical" evidence="1">
    <location>
        <begin position="20"/>
        <end position="42"/>
    </location>
</feature>
<dbReference type="AlphaFoldDB" id="A0A0F8WVM9"/>
<reference evidence="2" key="1">
    <citation type="journal article" date="2015" name="Nature">
        <title>Complex archaea that bridge the gap between prokaryotes and eukaryotes.</title>
        <authorList>
            <person name="Spang A."/>
            <person name="Saw J.H."/>
            <person name="Jorgensen S.L."/>
            <person name="Zaremba-Niedzwiedzka K."/>
            <person name="Martijn J."/>
            <person name="Lind A.E."/>
            <person name="van Eijk R."/>
            <person name="Schleper C."/>
            <person name="Guy L."/>
            <person name="Ettema T.J."/>
        </authorList>
    </citation>
    <scope>NUCLEOTIDE SEQUENCE</scope>
</reference>
<keyword evidence="1" id="KW-1133">Transmembrane helix</keyword>
<sequence>ELFKEFIDACRLGWPVSKGIILKVGLPLLFLLYLVIALGILFGR</sequence>